<keyword evidence="1" id="KW-0812">Transmembrane</keyword>
<reference evidence="2 3" key="1">
    <citation type="journal article" date="2017" name="Front. Microbiol.">
        <title>New Insights into the Diversity of the Genus Faecalibacterium.</title>
        <authorList>
            <person name="Benevides L."/>
            <person name="Burman S."/>
            <person name="Martin R."/>
            <person name="Robert V."/>
            <person name="Thomas M."/>
            <person name="Miquel S."/>
            <person name="Chain F."/>
            <person name="Sokol H."/>
            <person name="Bermudez-Humaran L.G."/>
            <person name="Morrison M."/>
            <person name="Langella P."/>
            <person name="Azevedo V.A."/>
            <person name="Chatel J.M."/>
            <person name="Soares S."/>
        </authorList>
    </citation>
    <scope>NUCLEOTIDE SEQUENCE [LARGE SCALE GENOMIC DNA]</scope>
    <source>
        <strain evidence="2 3">CNCM I 4542</strain>
    </source>
</reference>
<dbReference type="RefSeq" id="WP_097782120.1">
    <property type="nucleotide sequence ID" value="NZ_NMTS02000001.1"/>
</dbReference>
<evidence type="ECO:0000256" key="1">
    <source>
        <dbReference type="SAM" id="Phobius"/>
    </source>
</evidence>
<accession>A0A2J4JS69</accession>
<dbReference type="EMBL" id="NMTS02000001">
    <property type="protein sequence ID" value="PLK30698.1"/>
    <property type="molecule type" value="Genomic_DNA"/>
</dbReference>
<dbReference type="Proteomes" id="UP000221015">
    <property type="component" value="Unassembled WGS sequence"/>
</dbReference>
<sequence length="65" mass="7536">MMKAIKNFMKKPITWGDSFKLNGIVLGLYAAVIGTIAAYEKWIAYKDKAERLDKYNSFRDMDNQI</sequence>
<keyword evidence="1" id="KW-1133">Transmembrane helix</keyword>
<protein>
    <submittedName>
        <fullName evidence="2">Uncharacterized protein</fullName>
    </submittedName>
</protein>
<evidence type="ECO:0000313" key="2">
    <source>
        <dbReference type="EMBL" id="PLK30698.1"/>
    </source>
</evidence>
<evidence type="ECO:0000313" key="3">
    <source>
        <dbReference type="Proteomes" id="UP000221015"/>
    </source>
</evidence>
<proteinExistence type="predicted"/>
<gene>
    <name evidence="2" type="ORF">CGS50_003535</name>
</gene>
<name>A0A2J4JS69_9FIRM</name>
<dbReference type="AlphaFoldDB" id="A0A2J4JS69"/>
<feature type="transmembrane region" description="Helical" evidence="1">
    <location>
        <begin position="21"/>
        <end position="39"/>
    </location>
</feature>
<comment type="caution">
    <text evidence="2">The sequence shown here is derived from an EMBL/GenBank/DDBJ whole genome shotgun (WGS) entry which is preliminary data.</text>
</comment>
<keyword evidence="1" id="KW-0472">Membrane</keyword>
<organism evidence="2 3">
    <name type="scientific">Faecalibacterium prausnitzii</name>
    <dbReference type="NCBI Taxonomy" id="853"/>
    <lineage>
        <taxon>Bacteria</taxon>
        <taxon>Bacillati</taxon>
        <taxon>Bacillota</taxon>
        <taxon>Clostridia</taxon>
        <taxon>Eubacteriales</taxon>
        <taxon>Oscillospiraceae</taxon>
        <taxon>Faecalibacterium</taxon>
    </lineage>
</organism>